<keyword evidence="4" id="KW-0249">Electron transport</keyword>
<dbReference type="EMBL" id="BMXI01000004">
    <property type="protein sequence ID" value="GHC48421.1"/>
    <property type="molecule type" value="Genomic_DNA"/>
</dbReference>
<protein>
    <recommendedName>
        <fullName evidence="4">Ferredoxin</fullName>
    </recommendedName>
</protein>
<keyword evidence="4" id="KW-0813">Transport</keyword>
<dbReference type="GO" id="GO:0005506">
    <property type="term" value="F:iron ion binding"/>
    <property type="evidence" value="ECO:0007669"/>
    <property type="project" value="UniProtKB-UniRule"/>
</dbReference>
<keyword evidence="1 4" id="KW-0479">Metal-binding</keyword>
<dbReference type="GO" id="GO:0051536">
    <property type="term" value="F:iron-sulfur cluster binding"/>
    <property type="evidence" value="ECO:0007669"/>
    <property type="project" value="UniProtKB-KW"/>
</dbReference>
<accession>A0A918WG64</accession>
<dbReference type="SUPFAM" id="SSF54862">
    <property type="entry name" value="4Fe-4S ferredoxins"/>
    <property type="match status" value="1"/>
</dbReference>
<comment type="caution">
    <text evidence="5">The sequence shown here is derived from an EMBL/GenBank/DDBJ whole genome shotgun (WGS) entry which is preliminary data.</text>
</comment>
<reference evidence="5" key="1">
    <citation type="journal article" date="2014" name="Int. J. Syst. Evol. Microbiol.">
        <title>Complete genome sequence of Corynebacterium casei LMG S-19264T (=DSM 44701T), isolated from a smear-ripened cheese.</title>
        <authorList>
            <consortium name="US DOE Joint Genome Institute (JGI-PGF)"/>
            <person name="Walter F."/>
            <person name="Albersmeier A."/>
            <person name="Kalinowski J."/>
            <person name="Ruckert C."/>
        </authorList>
    </citation>
    <scope>NUCLEOTIDE SEQUENCE</scope>
    <source>
        <strain evidence="5">KCTC 12988</strain>
    </source>
</reference>
<evidence type="ECO:0000313" key="6">
    <source>
        <dbReference type="Proteomes" id="UP000644507"/>
    </source>
</evidence>
<sequence length="81" mass="8865">MADETDKNPRNAPGSFFNDLSCIDCGLCPELAPNVFKRDDEEGLSYVWRQPESADEIRAAHEAIEACPTESIGHSVQLAGK</sequence>
<proteinExistence type="predicted"/>
<dbReference type="AlphaFoldDB" id="A0A918WG64"/>
<comment type="function">
    <text evidence="4">Ferredoxins are iron-sulfur proteins that transfer electrons in a wide variety of metabolic reactions.</text>
</comment>
<evidence type="ECO:0000313" key="5">
    <source>
        <dbReference type="EMBL" id="GHC48421.1"/>
    </source>
</evidence>
<name>A0A918WG64_9BACT</name>
<evidence type="ECO:0000256" key="2">
    <source>
        <dbReference type="ARBA" id="ARBA00023004"/>
    </source>
</evidence>
<dbReference type="Gene3D" id="3.30.70.20">
    <property type="match status" value="1"/>
</dbReference>
<evidence type="ECO:0000256" key="1">
    <source>
        <dbReference type="ARBA" id="ARBA00022723"/>
    </source>
</evidence>
<dbReference type="PRINTS" id="PR00352">
    <property type="entry name" value="3FE4SFRDOXIN"/>
</dbReference>
<dbReference type="Pfam" id="PF13370">
    <property type="entry name" value="Fer4_13"/>
    <property type="match status" value="1"/>
</dbReference>
<evidence type="ECO:0000256" key="4">
    <source>
        <dbReference type="RuleBase" id="RU368020"/>
    </source>
</evidence>
<dbReference type="PANTHER" id="PTHR42773">
    <property type="entry name" value="METALLO-BETA-LACTAMASE-RELATED"/>
    <property type="match status" value="1"/>
</dbReference>
<dbReference type="PANTHER" id="PTHR42773:SF1">
    <property type="entry name" value="METALLO-BETA-LACTAMASE FAMILY PROTEIN"/>
    <property type="match status" value="1"/>
</dbReference>
<keyword evidence="2 4" id="KW-0408">Iron</keyword>
<dbReference type="Proteomes" id="UP000644507">
    <property type="component" value="Unassembled WGS sequence"/>
</dbReference>
<dbReference type="GO" id="GO:0009055">
    <property type="term" value="F:electron transfer activity"/>
    <property type="evidence" value="ECO:0007669"/>
    <property type="project" value="UniProtKB-UniRule"/>
</dbReference>
<reference evidence="5" key="2">
    <citation type="submission" date="2020-09" db="EMBL/GenBank/DDBJ databases">
        <authorList>
            <person name="Sun Q."/>
            <person name="Kim S."/>
        </authorList>
    </citation>
    <scope>NUCLEOTIDE SEQUENCE</scope>
    <source>
        <strain evidence="5">KCTC 12988</strain>
    </source>
</reference>
<gene>
    <name evidence="5" type="ORF">GCM10007100_12870</name>
</gene>
<organism evidence="5 6">
    <name type="scientific">Roseibacillus persicicus</name>
    <dbReference type="NCBI Taxonomy" id="454148"/>
    <lineage>
        <taxon>Bacteria</taxon>
        <taxon>Pseudomonadati</taxon>
        <taxon>Verrucomicrobiota</taxon>
        <taxon>Verrucomicrobiia</taxon>
        <taxon>Verrucomicrobiales</taxon>
        <taxon>Verrucomicrobiaceae</taxon>
        <taxon>Roseibacillus</taxon>
    </lineage>
</organism>
<keyword evidence="3 4" id="KW-0411">Iron-sulfur</keyword>
<dbReference type="RefSeq" id="WP_189568506.1">
    <property type="nucleotide sequence ID" value="NZ_BMXI01000004.1"/>
</dbReference>
<keyword evidence="6" id="KW-1185">Reference proteome</keyword>
<dbReference type="InterPro" id="IPR001080">
    <property type="entry name" value="3Fe4S_ferredoxin"/>
</dbReference>
<evidence type="ECO:0000256" key="3">
    <source>
        <dbReference type="ARBA" id="ARBA00023014"/>
    </source>
</evidence>